<reference evidence="4 5" key="1">
    <citation type="journal article" date="2015" name="Genome Announc.">
        <title>Expanding the biotechnology potential of lactobacilli through comparative genomics of 213 strains and associated genera.</title>
        <authorList>
            <person name="Sun Z."/>
            <person name="Harris H.M."/>
            <person name="McCann A."/>
            <person name="Guo C."/>
            <person name="Argimon S."/>
            <person name="Zhang W."/>
            <person name="Yang X."/>
            <person name="Jeffery I.B."/>
            <person name="Cooney J.C."/>
            <person name="Kagawa T.F."/>
            <person name="Liu W."/>
            <person name="Song Y."/>
            <person name="Salvetti E."/>
            <person name="Wrobel A."/>
            <person name="Rasinkangas P."/>
            <person name="Parkhill J."/>
            <person name="Rea M.C."/>
            <person name="O'Sullivan O."/>
            <person name="Ritari J."/>
            <person name="Douillard F.P."/>
            <person name="Paul Ross R."/>
            <person name="Yang R."/>
            <person name="Briner A.E."/>
            <person name="Felis G.E."/>
            <person name="de Vos W.M."/>
            <person name="Barrangou R."/>
            <person name="Klaenhammer T.R."/>
            <person name="Caufield P.W."/>
            <person name="Cui Y."/>
            <person name="Zhang H."/>
            <person name="O'Toole P.W."/>
        </authorList>
    </citation>
    <scope>NUCLEOTIDE SEQUENCE [LARGE SCALE GENOMIC DNA]</scope>
    <source>
        <strain evidence="4 5">DSM 20452</strain>
    </source>
</reference>
<dbReference type="Proteomes" id="UP000051612">
    <property type="component" value="Unassembled WGS sequence"/>
</dbReference>
<feature type="compositionally biased region" description="Polar residues" evidence="2">
    <location>
        <begin position="64"/>
        <end position="112"/>
    </location>
</feature>
<protein>
    <recommendedName>
        <fullName evidence="3">YSIRK Gram-positive signal peptide domain-containing protein</fullName>
    </recommendedName>
</protein>
<name>A0A0R2BN38_9LACO</name>
<comment type="caution">
    <text evidence="4">The sequence shown here is derived from an EMBL/GenBank/DDBJ whole genome shotgun (WGS) entry which is preliminary data.</text>
</comment>
<dbReference type="AlphaFoldDB" id="A0A0R2BN38"/>
<accession>A0A0R2BN38</accession>
<organism evidence="4 5">
    <name type="scientific">Ligilactobacillus murinus DSM 20452 = NBRC 14221</name>
    <dbReference type="NCBI Taxonomy" id="1423772"/>
    <lineage>
        <taxon>Bacteria</taxon>
        <taxon>Bacillati</taxon>
        <taxon>Bacillota</taxon>
        <taxon>Bacilli</taxon>
        <taxon>Lactobacillales</taxon>
        <taxon>Lactobacillaceae</taxon>
        <taxon>Ligilactobacillus</taxon>
    </lineage>
</organism>
<proteinExistence type="predicted"/>
<sequence>MLSKNNRDLLSQKMEPRKQRFTIKRLTVGVASVLVSTLFMVQGGDSTAKADVNETTKEGETVEQDSSLTQNEVVLNAPTSTNSNTEEVSPLNTNEANTSVINSEVSQTNEVDQYQRTNWDLTSKWNSN</sequence>
<dbReference type="Pfam" id="PF04650">
    <property type="entry name" value="YSIRK_signal"/>
    <property type="match status" value="1"/>
</dbReference>
<dbReference type="NCBIfam" id="TIGR01168">
    <property type="entry name" value="YSIRK_signal"/>
    <property type="match status" value="1"/>
</dbReference>
<dbReference type="PATRIC" id="fig|1423772.3.peg.705"/>
<evidence type="ECO:0000313" key="4">
    <source>
        <dbReference type="EMBL" id="KRM77483.1"/>
    </source>
</evidence>
<evidence type="ECO:0000313" key="5">
    <source>
        <dbReference type="Proteomes" id="UP000051612"/>
    </source>
</evidence>
<feature type="region of interest" description="Disordered" evidence="2">
    <location>
        <begin position="44"/>
        <end position="112"/>
    </location>
</feature>
<feature type="compositionally biased region" description="Basic and acidic residues" evidence="2">
    <location>
        <begin position="51"/>
        <end position="60"/>
    </location>
</feature>
<keyword evidence="1" id="KW-0732">Signal</keyword>
<dbReference type="RefSeq" id="WP_056958122.1">
    <property type="nucleotide sequence ID" value="NZ_AYYN01000017.1"/>
</dbReference>
<dbReference type="InterPro" id="IPR005877">
    <property type="entry name" value="YSIRK_signal_dom"/>
</dbReference>
<dbReference type="EMBL" id="AYYN01000017">
    <property type="protein sequence ID" value="KRM77483.1"/>
    <property type="molecule type" value="Genomic_DNA"/>
</dbReference>
<evidence type="ECO:0000256" key="1">
    <source>
        <dbReference type="ARBA" id="ARBA00022729"/>
    </source>
</evidence>
<evidence type="ECO:0000259" key="3">
    <source>
        <dbReference type="Pfam" id="PF04650"/>
    </source>
</evidence>
<feature type="domain" description="YSIRK Gram-positive signal peptide" evidence="3">
    <location>
        <begin position="17"/>
        <end position="41"/>
    </location>
</feature>
<gene>
    <name evidence="4" type="ORF">FC48_GL000643</name>
</gene>
<evidence type="ECO:0000256" key="2">
    <source>
        <dbReference type="SAM" id="MobiDB-lite"/>
    </source>
</evidence>